<gene>
    <name evidence="3" type="ORF">VFPPC_17402</name>
</gene>
<evidence type="ECO:0000313" key="4">
    <source>
        <dbReference type="Proteomes" id="UP000078397"/>
    </source>
</evidence>
<evidence type="ECO:0000256" key="1">
    <source>
        <dbReference type="SAM" id="MobiDB-lite"/>
    </source>
</evidence>
<feature type="signal peptide" evidence="2">
    <location>
        <begin position="1"/>
        <end position="20"/>
    </location>
</feature>
<organism evidence="3 4">
    <name type="scientific">Pochonia chlamydosporia 170</name>
    <dbReference type="NCBI Taxonomy" id="1380566"/>
    <lineage>
        <taxon>Eukaryota</taxon>
        <taxon>Fungi</taxon>
        <taxon>Dikarya</taxon>
        <taxon>Ascomycota</taxon>
        <taxon>Pezizomycotina</taxon>
        <taxon>Sordariomycetes</taxon>
        <taxon>Hypocreomycetidae</taxon>
        <taxon>Hypocreales</taxon>
        <taxon>Clavicipitaceae</taxon>
        <taxon>Pochonia</taxon>
    </lineage>
</organism>
<feature type="region of interest" description="Disordered" evidence="1">
    <location>
        <begin position="57"/>
        <end position="76"/>
    </location>
</feature>
<evidence type="ECO:0000256" key="2">
    <source>
        <dbReference type="SAM" id="SignalP"/>
    </source>
</evidence>
<accession>A0A219AS79</accession>
<dbReference type="Proteomes" id="UP000078397">
    <property type="component" value="Unassembled WGS sequence"/>
</dbReference>
<feature type="chain" id="PRO_5012329709" evidence="2">
    <location>
        <begin position="21"/>
        <end position="142"/>
    </location>
</feature>
<dbReference type="AlphaFoldDB" id="A0A219AS79"/>
<reference evidence="3 4" key="1">
    <citation type="journal article" date="2016" name="PLoS Pathog.">
        <title>Biosynthesis of antibiotic leucinostatins in bio-control fungus Purpureocillium lilacinum and their inhibition on phytophthora revealed by genome mining.</title>
        <authorList>
            <person name="Wang G."/>
            <person name="Liu Z."/>
            <person name="Lin R."/>
            <person name="Li E."/>
            <person name="Mao Z."/>
            <person name="Ling J."/>
            <person name="Yang Y."/>
            <person name="Yin W.B."/>
            <person name="Xie B."/>
        </authorList>
    </citation>
    <scope>NUCLEOTIDE SEQUENCE [LARGE SCALE GENOMIC DNA]</scope>
    <source>
        <strain evidence="3">170</strain>
    </source>
</reference>
<name>A0A219AS79_METCM</name>
<protein>
    <submittedName>
        <fullName evidence="3">Uncharacterized protein</fullName>
    </submittedName>
</protein>
<dbReference type="GeneID" id="33936378"/>
<keyword evidence="2" id="KW-0732">Signal</keyword>
<keyword evidence="4" id="KW-1185">Reference proteome</keyword>
<proteinExistence type="predicted"/>
<dbReference type="KEGG" id="pchm:VFPPC_17402"/>
<feature type="compositionally biased region" description="Basic residues" evidence="1">
    <location>
        <begin position="67"/>
        <end position="76"/>
    </location>
</feature>
<sequence length="142" mass="16091">MPRRLSTWELRNMLLAVCQGMLIAQKSSTKTWQLISPRNERKGRAFLCHEAPRWEGARQQNPGHTRPVQKNRTKRRGAAIRTIGNGKDTFDSNLPMNLSCNQLICHQCHGEPRAGNRPGRLVEAGLVIQATATWFAFGHHEL</sequence>
<dbReference type="RefSeq" id="XP_022285869.1">
    <property type="nucleotide sequence ID" value="XM_022429114.1"/>
</dbReference>
<dbReference type="EMBL" id="LSBJ02000001">
    <property type="protein sequence ID" value="OWT43449.1"/>
    <property type="molecule type" value="Genomic_DNA"/>
</dbReference>
<comment type="caution">
    <text evidence="3">The sequence shown here is derived from an EMBL/GenBank/DDBJ whole genome shotgun (WGS) entry which is preliminary data.</text>
</comment>
<evidence type="ECO:0000313" key="3">
    <source>
        <dbReference type="EMBL" id="OWT43449.1"/>
    </source>
</evidence>